<dbReference type="InterPro" id="IPR003509">
    <property type="entry name" value="UPF0102_YraN-like"/>
</dbReference>
<evidence type="ECO:0000256" key="1">
    <source>
        <dbReference type="ARBA" id="ARBA00006738"/>
    </source>
</evidence>
<proteinExistence type="inferred from homology"/>
<accession>A0ABU4GFM9</accession>
<comment type="caution">
    <text evidence="2">The sequence shown here is derived from an EMBL/GenBank/DDBJ whole genome shotgun (WGS) entry which is preliminary data.</text>
</comment>
<dbReference type="Proteomes" id="UP001276854">
    <property type="component" value="Unassembled WGS sequence"/>
</dbReference>
<dbReference type="EMBL" id="JAWONS010000049">
    <property type="protein sequence ID" value="MDW2796427.1"/>
    <property type="molecule type" value="Genomic_DNA"/>
</dbReference>
<dbReference type="SUPFAM" id="SSF52980">
    <property type="entry name" value="Restriction endonuclease-like"/>
    <property type="match status" value="1"/>
</dbReference>
<sequence>MNNRETGTRFEEIAADYLEQAGYEILERNYRDRSGEIDLIAKDGNYYVFVEVKYRENAKKGDPAEAVDAR</sequence>
<name>A0ABU4GFM9_9CLOT</name>
<gene>
    <name evidence="2" type="ORF">RZO55_02365</name>
</gene>
<dbReference type="Pfam" id="PF02021">
    <property type="entry name" value="UPF0102"/>
    <property type="match status" value="1"/>
</dbReference>
<evidence type="ECO:0000313" key="3">
    <source>
        <dbReference type="Proteomes" id="UP001276854"/>
    </source>
</evidence>
<reference evidence="2 3" key="1">
    <citation type="submission" date="2023-10" db="EMBL/GenBank/DDBJ databases">
        <title>A novel Glycoside Hydrolase 43-Like Enzyme from Clostrdium boliviensis is an Endo-xylanase, and a Candidate for Xylooligosaccharides Production from Different Xylan Substrates.</title>
        <authorList>
            <person name="Alvarez M.T."/>
            <person name="Rocabado-Villegas L.R."/>
            <person name="Salas-Veizaga D.M."/>
            <person name="Linares-Pasten J.A."/>
            <person name="Gudmundsdottir E.E."/>
            <person name="Hreggvidsson G.O."/>
            <person name="Adlercreutz P."/>
            <person name="Nordberg Karlsson E."/>
        </authorList>
    </citation>
    <scope>NUCLEOTIDE SEQUENCE [LARGE SCALE GENOMIC DNA]</scope>
    <source>
        <strain evidence="2 3">E-1</strain>
    </source>
</reference>
<dbReference type="Gene3D" id="3.40.1350.10">
    <property type="match status" value="1"/>
</dbReference>
<dbReference type="CDD" id="cd20736">
    <property type="entry name" value="PoNe_Nuclease"/>
    <property type="match status" value="1"/>
</dbReference>
<dbReference type="InterPro" id="IPR011335">
    <property type="entry name" value="Restrct_endonuc-II-like"/>
</dbReference>
<dbReference type="PANTHER" id="PTHR34039:SF1">
    <property type="entry name" value="UPF0102 PROTEIN YRAN"/>
    <property type="match status" value="1"/>
</dbReference>
<keyword evidence="3" id="KW-1185">Reference proteome</keyword>
<dbReference type="InterPro" id="IPR011856">
    <property type="entry name" value="tRNA_endonuc-like_dom_sf"/>
</dbReference>
<organism evidence="2 3">
    <name type="scientific">Clostridium boliviensis</name>
    <dbReference type="NCBI Taxonomy" id="318465"/>
    <lineage>
        <taxon>Bacteria</taxon>
        <taxon>Bacillati</taxon>
        <taxon>Bacillota</taxon>
        <taxon>Clostridia</taxon>
        <taxon>Eubacteriales</taxon>
        <taxon>Clostridiaceae</taxon>
        <taxon>Clostridium</taxon>
    </lineage>
</organism>
<protein>
    <submittedName>
        <fullName evidence="2">YraN family protein</fullName>
    </submittedName>
</protein>
<feature type="non-terminal residue" evidence="2">
    <location>
        <position position="70"/>
    </location>
</feature>
<dbReference type="PANTHER" id="PTHR34039">
    <property type="entry name" value="UPF0102 PROTEIN YRAN"/>
    <property type="match status" value="1"/>
</dbReference>
<comment type="similarity">
    <text evidence="1">Belongs to the UPF0102 family.</text>
</comment>
<evidence type="ECO:0000313" key="2">
    <source>
        <dbReference type="EMBL" id="MDW2796427.1"/>
    </source>
</evidence>